<feature type="region of interest" description="Disordered" evidence="1">
    <location>
        <begin position="673"/>
        <end position="705"/>
    </location>
</feature>
<proteinExistence type="predicted"/>
<sequence length="705" mass="80762">MGFGVKWIKWMSSCLSSASISIIINGPPSKEFKMERDLRQGDPISPFLFLLVVEALQISILEACNKGVLKGVSIAESGVNVLLLQYADDASFFREWSRSNAKNLIHIFKCFDLGSVLKVNLAKSGLISVEVSISNVNAMAASLGCSHDLLSFIYLGLPVGKRIRVCDGWNVIINRFREKLSSWKAKSLSVGDRLTFIKSILGSHPVYYLSLFKAPIKVINTLESIRRVGCLQVKNLGLLGKWKWRFLTKDKAMWNSVIKEFYGADGDFNSPSNQIGAGVDGMDKWQWVYDASGFFEVSLLSKRIQNISLADHCIGNHHYWNSWIPRKWKVWSWWNLDSPVVFPSFLISDIARGNIYLMGNLNTGKILQGVFQIALWAVWKWRNRIVNAPSDSISKIKDEDIFPESDSEFSSIFIAMNSSNSEKMLSSGRVPSMEIDRKGHSFCADSKIELFLFNTNYCVCGFVSHWKRFRNTDLGFCKLFQRFRRFLDNKLEDGDKMWRSIEKGPYVRPMIPNLDKLTEQILKPLSKMTKGNKKQYIADIRVKNYLLQAIPNDIYNSIDVCKNAKDIWERIKRLMFGYDVTNHARHSRLMDEFDKFSAKEGESLESVNQEFVTQKYFREQMLLAMKDEARSNLKDEENDCMLDNSYEDETLEELIVVIIMMARFQLANDNAASKPSYDTKAISKVENNGDTSEHDSTTHDEYHDN</sequence>
<organism evidence="3">
    <name type="scientific">Tanacetum cinerariifolium</name>
    <name type="common">Dalmatian daisy</name>
    <name type="synonym">Chrysanthemum cinerariifolium</name>
    <dbReference type="NCBI Taxonomy" id="118510"/>
    <lineage>
        <taxon>Eukaryota</taxon>
        <taxon>Viridiplantae</taxon>
        <taxon>Streptophyta</taxon>
        <taxon>Embryophyta</taxon>
        <taxon>Tracheophyta</taxon>
        <taxon>Spermatophyta</taxon>
        <taxon>Magnoliopsida</taxon>
        <taxon>eudicotyledons</taxon>
        <taxon>Gunneridae</taxon>
        <taxon>Pentapetalae</taxon>
        <taxon>asterids</taxon>
        <taxon>campanulids</taxon>
        <taxon>Asterales</taxon>
        <taxon>Asteraceae</taxon>
        <taxon>Asteroideae</taxon>
        <taxon>Anthemideae</taxon>
        <taxon>Anthemidinae</taxon>
        <taxon>Tanacetum</taxon>
    </lineage>
</organism>
<feature type="compositionally biased region" description="Basic and acidic residues" evidence="1">
    <location>
        <begin position="691"/>
        <end position="705"/>
    </location>
</feature>
<feature type="domain" description="Reverse transcriptase" evidence="2">
    <location>
        <begin position="6"/>
        <end position="128"/>
    </location>
</feature>
<keyword evidence="3" id="KW-0548">Nucleotidyltransferase</keyword>
<dbReference type="EMBL" id="BKCJ010001960">
    <property type="protein sequence ID" value="GEU45250.1"/>
    <property type="molecule type" value="Genomic_DNA"/>
</dbReference>
<dbReference type="AlphaFoldDB" id="A0A6L2K946"/>
<dbReference type="InterPro" id="IPR000477">
    <property type="entry name" value="RT_dom"/>
</dbReference>
<reference evidence="3" key="1">
    <citation type="journal article" date="2019" name="Sci. Rep.">
        <title>Draft genome of Tanacetum cinerariifolium, the natural source of mosquito coil.</title>
        <authorList>
            <person name="Yamashiro T."/>
            <person name="Shiraishi A."/>
            <person name="Satake H."/>
            <person name="Nakayama K."/>
        </authorList>
    </citation>
    <scope>NUCLEOTIDE SEQUENCE</scope>
</reference>
<dbReference type="PANTHER" id="PTHR33116">
    <property type="entry name" value="REVERSE TRANSCRIPTASE ZINC-BINDING DOMAIN-CONTAINING PROTEIN-RELATED-RELATED"/>
    <property type="match status" value="1"/>
</dbReference>
<keyword evidence="3" id="KW-0695">RNA-directed DNA polymerase</keyword>
<protein>
    <submittedName>
        <fullName evidence="3">Reverse transcriptase domain, reverse transcriptase zinc-binding domain protein</fullName>
    </submittedName>
</protein>
<name>A0A6L2K946_TANCI</name>
<accession>A0A6L2K946</accession>
<dbReference type="Pfam" id="PF00078">
    <property type="entry name" value="RVT_1"/>
    <property type="match status" value="1"/>
</dbReference>
<evidence type="ECO:0000313" key="3">
    <source>
        <dbReference type="EMBL" id="GEU45250.1"/>
    </source>
</evidence>
<evidence type="ECO:0000259" key="2">
    <source>
        <dbReference type="Pfam" id="PF00078"/>
    </source>
</evidence>
<dbReference type="GO" id="GO:0003964">
    <property type="term" value="F:RNA-directed DNA polymerase activity"/>
    <property type="evidence" value="ECO:0007669"/>
    <property type="project" value="UniProtKB-KW"/>
</dbReference>
<evidence type="ECO:0000256" key="1">
    <source>
        <dbReference type="SAM" id="MobiDB-lite"/>
    </source>
</evidence>
<dbReference type="PANTHER" id="PTHR33116:SF79">
    <property type="entry name" value="REVERSE TRANSCRIPTASE DOMAIN, ZINC FINGER, CCHC-TYPE-RELATED"/>
    <property type="match status" value="1"/>
</dbReference>
<keyword evidence="3" id="KW-0808">Transferase</keyword>
<gene>
    <name evidence="3" type="ORF">Tci_017228</name>
</gene>
<comment type="caution">
    <text evidence="3">The sequence shown here is derived from an EMBL/GenBank/DDBJ whole genome shotgun (WGS) entry which is preliminary data.</text>
</comment>